<organism evidence="1 2">
    <name type="scientific">Kipferlia bialata</name>
    <dbReference type="NCBI Taxonomy" id="797122"/>
    <lineage>
        <taxon>Eukaryota</taxon>
        <taxon>Metamonada</taxon>
        <taxon>Carpediemonas-like organisms</taxon>
        <taxon>Kipferlia</taxon>
    </lineage>
</organism>
<dbReference type="AlphaFoldDB" id="A0A391NWR1"/>
<accession>A0A391NWR1</accession>
<keyword evidence="2" id="KW-1185">Reference proteome</keyword>
<protein>
    <submittedName>
        <fullName evidence="1">Uncharacterized protein</fullName>
    </submittedName>
</protein>
<reference evidence="1 2" key="1">
    <citation type="journal article" date="2018" name="PLoS ONE">
        <title>The draft genome of Kipferlia bialata reveals reductive genome evolution in fornicate parasites.</title>
        <authorList>
            <person name="Tanifuji G."/>
            <person name="Takabayashi S."/>
            <person name="Kume K."/>
            <person name="Takagi M."/>
            <person name="Nakayama T."/>
            <person name="Kamikawa R."/>
            <person name="Inagaki Y."/>
            <person name="Hashimoto T."/>
        </authorList>
    </citation>
    <scope>NUCLEOTIDE SEQUENCE [LARGE SCALE GENOMIC DNA]</scope>
    <source>
        <strain evidence="1">NY0173</strain>
    </source>
</reference>
<dbReference type="Proteomes" id="UP000265618">
    <property type="component" value="Unassembled WGS sequence"/>
</dbReference>
<gene>
    <name evidence="1" type="ORF">KIPB_006514</name>
</gene>
<name>A0A391NWR1_9EUKA</name>
<dbReference type="EMBL" id="BDIP01001683">
    <property type="protein sequence ID" value="GCA62899.1"/>
    <property type="molecule type" value="Genomic_DNA"/>
</dbReference>
<proteinExistence type="predicted"/>
<evidence type="ECO:0000313" key="2">
    <source>
        <dbReference type="Proteomes" id="UP000265618"/>
    </source>
</evidence>
<evidence type="ECO:0000313" key="1">
    <source>
        <dbReference type="EMBL" id="GCA62899.1"/>
    </source>
</evidence>
<comment type="caution">
    <text evidence="1">The sequence shown here is derived from an EMBL/GenBank/DDBJ whole genome shotgun (WGS) entry which is preliminary data.</text>
</comment>
<sequence length="162" mass="18593">MASYVCVGVDLHDAIFKIPGLRHTVIDLVREKHPELSIMSSEYYDVSELSDDMLLKYMCHPELEYLPEASSLTGEIELAPEYPIDFSLDVGPERKDRMLFLGVYSLDPAKELRYYTGIELALEPVEEVVDLVQIARDMKELSRTLETMDMQPKEITMCWGRA</sequence>